<dbReference type="AlphaFoldDB" id="A0A0V0UAD7"/>
<accession>A0A0V0UAD7</accession>
<name>A0A0V0UAD7_9BILA</name>
<gene>
    <name evidence="1" type="ORF">T05_7179</name>
</gene>
<evidence type="ECO:0008006" key="3">
    <source>
        <dbReference type="Google" id="ProtNLM"/>
    </source>
</evidence>
<proteinExistence type="predicted"/>
<evidence type="ECO:0000313" key="2">
    <source>
        <dbReference type="Proteomes" id="UP000055048"/>
    </source>
</evidence>
<keyword evidence="2" id="KW-1185">Reference proteome</keyword>
<reference evidence="1 2" key="1">
    <citation type="submission" date="2015-01" db="EMBL/GenBank/DDBJ databases">
        <title>Evolution of Trichinella species and genotypes.</title>
        <authorList>
            <person name="Korhonen P.K."/>
            <person name="Edoardo P."/>
            <person name="Giuseppe L.R."/>
            <person name="Gasser R.B."/>
        </authorList>
    </citation>
    <scope>NUCLEOTIDE SEQUENCE [LARGE SCALE GENOMIC DNA]</scope>
    <source>
        <strain evidence="1">ISS417</strain>
    </source>
</reference>
<protein>
    <recommendedName>
        <fullName evidence="3">Retrotransposon gag domain-containing protein</fullName>
    </recommendedName>
</protein>
<evidence type="ECO:0000313" key="1">
    <source>
        <dbReference type="EMBL" id="KRX48139.1"/>
    </source>
</evidence>
<organism evidence="1 2">
    <name type="scientific">Trichinella murrelli</name>
    <dbReference type="NCBI Taxonomy" id="144512"/>
    <lineage>
        <taxon>Eukaryota</taxon>
        <taxon>Metazoa</taxon>
        <taxon>Ecdysozoa</taxon>
        <taxon>Nematoda</taxon>
        <taxon>Enoplea</taxon>
        <taxon>Dorylaimia</taxon>
        <taxon>Trichinellida</taxon>
        <taxon>Trichinellidae</taxon>
        <taxon>Trichinella</taxon>
    </lineage>
</organism>
<dbReference type="OrthoDB" id="10314020at2759"/>
<dbReference type="EMBL" id="JYDJ01000033">
    <property type="protein sequence ID" value="KRX48139.1"/>
    <property type="molecule type" value="Genomic_DNA"/>
</dbReference>
<dbReference type="Proteomes" id="UP000055048">
    <property type="component" value="Unassembled WGS sequence"/>
</dbReference>
<sequence length="299" mass="33931">MDKAPGSAKIGEQGRISENPLWLMPPEALTQSFDVERWFIRMERYFRAADVPDNHRAATVQYHMDEAMGDVLSAMEVKETDNYDKLKLTLFRVFDANSSEGRYMKEFINRRQRENESVEEYAGHLKRLLPKAFPQLKDQADDILLQKFKAEIHQDMIKFTILPDSFEKRVRKKLMINQVTASNAVVSADAWKETSDREDETTTGAVAAIHAEQPSDIDKLAMKVEELLAGEINATVKTKAVDKAATAACVGHVTKWAILSRTATHTLQHLRQTNFIISLFPTQSDMLQSIRITSFKLAG</sequence>
<comment type="caution">
    <text evidence="1">The sequence shown here is derived from an EMBL/GenBank/DDBJ whole genome shotgun (WGS) entry which is preliminary data.</text>
</comment>